<evidence type="ECO:0000313" key="1">
    <source>
        <dbReference type="EMBL" id="MET4716504.1"/>
    </source>
</evidence>
<gene>
    <name evidence="1" type="ORF">ABIF63_000610</name>
</gene>
<dbReference type="Proteomes" id="UP001549291">
    <property type="component" value="Unassembled WGS sequence"/>
</dbReference>
<keyword evidence="2" id="KW-1185">Reference proteome</keyword>
<evidence type="ECO:0000313" key="2">
    <source>
        <dbReference type="Proteomes" id="UP001549291"/>
    </source>
</evidence>
<evidence type="ECO:0008006" key="3">
    <source>
        <dbReference type="Google" id="ProtNLM"/>
    </source>
</evidence>
<name>A0ABV2RHT5_BRAJP</name>
<dbReference type="EMBL" id="JBEPTQ010000002">
    <property type="protein sequence ID" value="MET4716504.1"/>
    <property type="molecule type" value="Genomic_DNA"/>
</dbReference>
<organism evidence="1 2">
    <name type="scientific">Bradyrhizobium japonicum</name>
    <dbReference type="NCBI Taxonomy" id="375"/>
    <lineage>
        <taxon>Bacteria</taxon>
        <taxon>Pseudomonadati</taxon>
        <taxon>Pseudomonadota</taxon>
        <taxon>Alphaproteobacteria</taxon>
        <taxon>Hyphomicrobiales</taxon>
        <taxon>Nitrobacteraceae</taxon>
        <taxon>Bradyrhizobium</taxon>
    </lineage>
</organism>
<proteinExistence type="predicted"/>
<sequence>MEPEVAILTFARDAGRENNLAEFAAEVECPGRPGRGIKATKAG</sequence>
<accession>A0ABV2RHT5</accession>
<reference evidence="1 2" key="1">
    <citation type="submission" date="2024-06" db="EMBL/GenBank/DDBJ databases">
        <title>Genomic Encyclopedia of Type Strains, Phase V (KMG-V): Genome sequencing to study the core and pangenomes of soil and plant-associated prokaryotes.</title>
        <authorList>
            <person name="Whitman W."/>
        </authorList>
    </citation>
    <scope>NUCLEOTIDE SEQUENCE [LARGE SCALE GENOMIC DNA]</scope>
    <source>
        <strain evidence="1 2">USDA 160</strain>
    </source>
</reference>
<protein>
    <recommendedName>
        <fullName evidence="3">Transposase</fullName>
    </recommendedName>
</protein>
<comment type="caution">
    <text evidence="1">The sequence shown here is derived from an EMBL/GenBank/DDBJ whole genome shotgun (WGS) entry which is preliminary data.</text>
</comment>